<dbReference type="GO" id="GO:0004386">
    <property type="term" value="F:helicase activity"/>
    <property type="evidence" value="ECO:0007669"/>
    <property type="project" value="UniProtKB-KW"/>
</dbReference>
<evidence type="ECO:0000313" key="3">
    <source>
        <dbReference type="EMBL" id="CAA3000332.1"/>
    </source>
</evidence>
<sequence>MLIVVAMLSVESIYYAPCEKLEEKSNLVNSNEKAEKNVRKWCKENFINGWSLKHARDIHSQKQRNAERMGLRVTSCGDDMLPFRRCLAASFFLNAALKQPDGTYRALSSGLTVQIHPSSVLFRMKPECLIFDELVRTNHNYIRNISRIDYLWLAELAPHCYALKKLE</sequence>
<keyword evidence="1 3" id="KW-0347">Helicase</keyword>
<dbReference type="Proteomes" id="UP000594638">
    <property type="component" value="Unassembled WGS sequence"/>
</dbReference>
<dbReference type="InterPro" id="IPR011709">
    <property type="entry name" value="DEAD-box_helicase_OB_fold"/>
</dbReference>
<evidence type="ECO:0000259" key="2">
    <source>
        <dbReference type="Pfam" id="PF07717"/>
    </source>
</evidence>
<dbReference type="Gramene" id="OE9A078004T1">
    <property type="protein sequence ID" value="OE9A078004C1"/>
    <property type="gene ID" value="OE9A078004"/>
</dbReference>
<reference evidence="3 4" key="1">
    <citation type="submission" date="2019-12" db="EMBL/GenBank/DDBJ databases">
        <authorList>
            <person name="Alioto T."/>
            <person name="Alioto T."/>
            <person name="Gomez Garrido J."/>
        </authorList>
    </citation>
    <scope>NUCLEOTIDE SEQUENCE [LARGE SCALE GENOMIC DNA]</scope>
</reference>
<keyword evidence="1 3" id="KW-0547">Nucleotide-binding</keyword>
<keyword evidence="1 3" id="KW-0067">ATP-binding</keyword>
<dbReference type="Pfam" id="PF07717">
    <property type="entry name" value="OB_NTP_bind"/>
    <property type="match status" value="1"/>
</dbReference>
<evidence type="ECO:0000256" key="1">
    <source>
        <dbReference type="ARBA" id="ARBA00022806"/>
    </source>
</evidence>
<comment type="caution">
    <text evidence="3">The sequence shown here is derived from an EMBL/GenBank/DDBJ whole genome shotgun (WGS) entry which is preliminary data.</text>
</comment>
<dbReference type="OrthoDB" id="10253254at2759"/>
<organism evidence="3 4">
    <name type="scientific">Olea europaea subsp. europaea</name>
    <dbReference type="NCBI Taxonomy" id="158383"/>
    <lineage>
        <taxon>Eukaryota</taxon>
        <taxon>Viridiplantae</taxon>
        <taxon>Streptophyta</taxon>
        <taxon>Embryophyta</taxon>
        <taxon>Tracheophyta</taxon>
        <taxon>Spermatophyta</taxon>
        <taxon>Magnoliopsida</taxon>
        <taxon>eudicotyledons</taxon>
        <taxon>Gunneridae</taxon>
        <taxon>Pentapetalae</taxon>
        <taxon>asterids</taxon>
        <taxon>lamiids</taxon>
        <taxon>Lamiales</taxon>
        <taxon>Oleaceae</taxon>
        <taxon>Oleeae</taxon>
        <taxon>Olea</taxon>
    </lineage>
</organism>
<keyword evidence="1 3" id="KW-0378">Hydrolase</keyword>
<dbReference type="EMBL" id="CACTIH010005685">
    <property type="protein sequence ID" value="CAA3000332.1"/>
    <property type="molecule type" value="Genomic_DNA"/>
</dbReference>
<accession>A0A8S0T4W5</accession>
<gene>
    <name evidence="3" type="ORF">OLEA9_A078004</name>
</gene>
<evidence type="ECO:0000313" key="4">
    <source>
        <dbReference type="Proteomes" id="UP000594638"/>
    </source>
</evidence>
<protein>
    <submittedName>
        <fullName evidence="3">Pre-mRNA-splicing factor ATP-dependent RNA helicase DEAH10</fullName>
    </submittedName>
</protein>
<proteinExistence type="predicted"/>
<name>A0A8S0T4W5_OLEEU</name>
<feature type="domain" description="DEAD-box helicase OB fold" evidence="2">
    <location>
        <begin position="84"/>
        <end position="159"/>
    </location>
</feature>
<keyword evidence="4" id="KW-1185">Reference proteome</keyword>
<dbReference type="AlphaFoldDB" id="A0A8S0T4W5"/>